<dbReference type="Proteomes" id="UP001151760">
    <property type="component" value="Unassembled WGS sequence"/>
</dbReference>
<evidence type="ECO:0000256" key="1">
    <source>
        <dbReference type="SAM" id="MobiDB-lite"/>
    </source>
</evidence>
<feature type="compositionally biased region" description="Basic and acidic residues" evidence="1">
    <location>
        <begin position="123"/>
        <end position="133"/>
    </location>
</feature>
<evidence type="ECO:0000313" key="2">
    <source>
        <dbReference type="EMBL" id="GJT99860.1"/>
    </source>
</evidence>
<organism evidence="2 3">
    <name type="scientific">Tanacetum coccineum</name>
    <dbReference type="NCBI Taxonomy" id="301880"/>
    <lineage>
        <taxon>Eukaryota</taxon>
        <taxon>Viridiplantae</taxon>
        <taxon>Streptophyta</taxon>
        <taxon>Embryophyta</taxon>
        <taxon>Tracheophyta</taxon>
        <taxon>Spermatophyta</taxon>
        <taxon>Magnoliopsida</taxon>
        <taxon>eudicotyledons</taxon>
        <taxon>Gunneridae</taxon>
        <taxon>Pentapetalae</taxon>
        <taxon>asterids</taxon>
        <taxon>campanulids</taxon>
        <taxon>Asterales</taxon>
        <taxon>Asteraceae</taxon>
        <taxon>Asteroideae</taxon>
        <taxon>Anthemideae</taxon>
        <taxon>Anthemidinae</taxon>
        <taxon>Tanacetum</taxon>
    </lineage>
</organism>
<gene>
    <name evidence="2" type="ORF">Tco_1110199</name>
</gene>
<evidence type="ECO:0008006" key="4">
    <source>
        <dbReference type="Google" id="ProtNLM"/>
    </source>
</evidence>
<keyword evidence="3" id="KW-1185">Reference proteome</keyword>
<evidence type="ECO:0000313" key="3">
    <source>
        <dbReference type="Proteomes" id="UP001151760"/>
    </source>
</evidence>
<feature type="region of interest" description="Disordered" evidence="1">
    <location>
        <begin position="272"/>
        <end position="301"/>
    </location>
</feature>
<dbReference type="EMBL" id="BQNB010020808">
    <property type="protein sequence ID" value="GJT99860.1"/>
    <property type="molecule type" value="Genomic_DNA"/>
</dbReference>
<accession>A0ABQ5II50</accession>
<sequence length="330" mass="37604">MGGHIQEWYIRAQGESFDTVVYGDCPKSLFPYTYTNFFSIKCHYAKRFTDAPNKKYVEGYENEDEVLFYYKIPLKSLDIGLKPLVSKSDISSFLGYVNKHKIMYVYVELVENIEGTSDGDGDGDSKNDRESKDGNFSANDIVDEKHLVDEIEVNMKDDLEVLEFDSLKSDQEDVTENVRSRGLRNLRKKGTSSSIRNNFYVGKEFANKDLAKERIRAYSVKSRRNLDFKRNDKRRIRMICKCVVPTLTSKNEYVDCTQNPFPAKTSYYSPSLSLSTSSSAPQNKPITSLPPSTPLHKPTNPPWQSLGFLLVDGTKARLRAQIASLGEQDE</sequence>
<feature type="region of interest" description="Disordered" evidence="1">
    <location>
        <begin position="116"/>
        <end position="137"/>
    </location>
</feature>
<feature type="compositionally biased region" description="Polar residues" evidence="1">
    <location>
        <begin position="280"/>
        <end position="290"/>
    </location>
</feature>
<name>A0ABQ5II50_9ASTR</name>
<reference evidence="2" key="2">
    <citation type="submission" date="2022-01" db="EMBL/GenBank/DDBJ databases">
        <authorList>
            <person name="Yamashiro T."/>
            <person name="Shiraishi A."/>
            <person name="Satake H."/>
            <person name="Nakayama K."/>
        </authorList>
    </citation>
    <scope>NUCLEOTIDE SEQUENCE</scope>
</reference>
<comment type="caution">
    <text evidence="2">The sequence shown here is derived from an EMBL/GenBank/DDBJ whole genome shotgun (WGS) entry which is preliminary data.</text>
</comment>
<reference evidence="2" key="1">
    <citation type="journal article" date="2022" name="Int. J. Mol. Sci.">
        <title>Draft Genome of Tanacetum Coccineum: Genomic Comparison of Closely Related Tanacetum-Family Plants.</title>
        <authorList>
            <person name="Yamashiro T."/>
            <person name="Shiraishi A."/>
            <person name="Nakayama K."/>
            <person name="Satake H."/>
        </authorList>
    </citation>
    <scope>NUCLEOTIDE SEQUENCE</scope>
</reference>
<protein>
    <recommendedName>
        <fullName evidence="4">Transposase MuDR plant domain-containing protein</fullName>
    </recommendedName>
</protein>
<proteinExistence type="predicted"/>